<dbReference type="EMBL" id="BRXU01000042">
    <property type="protein sequence ID" value="GLC61110.1"/>
    <property type="molecule type" value="Genomic_DNA"/>
</dbReference>
<evidence type="ECO:0000259" key="3">
    <source>
        <dbReference type="PROSITE" id="PS50802"/>
    </source>
</evidence>
<feature type="compositionally biased region" description="Low complexity" evidence="2">
    <location>
        <begin position="482"/>
        <end position="512"/>
    </location>
</feature>
<organism evidence="4 5">
    <name type="scientific">Pleodorina starrii</name>
    <dbReference type="NCBI Taxonomy" id="330485"/>
    <lineage>
        <taxon>Eukaryota</taxon>
        <taxon>Viridiplantae</taxon>
        <taxon>Chlorophyta</taxon>
        <taxon>core chlorophytes</taxon>
        <taxon>Chlorophyceae</taxon>
        <taxon>CS clade</taxon>
        <taxon>Chlamydomonadales</taxon>
        <taxon>Volvocaceae</taxon>
        <taxon>Pleodorina</taxon>
    </lineage>
</organism>
<dbReference type="AlphaFoldDB" id="A0A9W6F9U7"/>
<evidence type="ECO:0000256" key="2">
    <source>
        <dbReference type="SAM" id="MobiDB-lite"/>
    </source>
</evidence>
<dbReference type="Proteomes" id="UP001165080">
    <property type="component" value="Unassembled WGS sequence"/>
</dbReference>
<comment type="caution">
    <text evidence="4">The sequence shown here is derived from an EMBL/GenBank/DDBJ whole genome shotgun (WGS) entry which is preliminary data.</text>
</comment>
<dbReference type="Gene3D" id="3.90.70.80">
    <property type="match status" value="1"/>
</dbReference>
<dbReference type="PROSITE" id="PS50802">
    <property type="entry name" value="OTU"/>
    <property type="match status" value="1"/>
</dbReference>
<dbReference type="InterPro" id="IPR050704">
    <property type="entry name" value="Peptidase_C85-like"/>
</dbReference>
<dbReference type="PANTHER" id="PTHR12419">
    <property type="entry name" value="OTU DOMAIN CONTAINING PROTEIN"/>
    <property type="match status" value="1"/>
</dbReference>
<feature type="region of interest" description="Disordered" evidence="2">
    <location>
        <begin position="200"/>
        <end position="224"/>
    </location>
</feature>
<dbReference type="Pfam" id="PF02810">
    <property type="entry name" value="SEC-C"/>
    <property type="match status" value="1"/>
</dbReference>
<feature type="region of interest" description="Disordered" evidence="2">
    <location>
        <begin position="268"/>
        <end position="306"/>
    </location>
</feature>
<feature type="compositionally biased region" description="Low complexity" evidence="2">
    <location>
        <begin position="395"/>
        <end position="427"/>
    </location>
</feature>
<comment type="similarity">
    <text evidence="1">Belongs to the peptidase C85 family.</text>
</comment>
<dbReference type="InterPro" id="IPR004027">
    <property type="entry name" value="SEC_C_motif"/>
</dbReference>
<dbReference type="Gene3D" id="3.10.450.50">
    <property type="match status" value="1"/>
</dbReference>
<proteinExistence type="inferred from homology"/>
<evidence type="ECO:0000256" key="1">
    <source>
        <dbReference type="ARBA" id="ARBA00010407"/>
    </source>
</evidence>
<dbReference type="GO" id="GO:0004843">
    <property type="term" value="F:cysteine-type deubiquitinase activity"/>
    <property type="evidence" value="ECO:0007669"/>
    <property type="project" value="TreeGrafter"/>
</dbReference>
<reference evidence="4 5" key="1">
    <citation type="journal article" date="2023" name="Commun. Biol.">
        <title>Reorganization of the ancestral sex-determining regions during the evolution of trioecy in Pleodorina starrii.</title>
        <authorList>
            <person name="Takahashi K."/>
            <person name="Suzuki S."/>
            <person name="Kawai-Toyooka H."/>
            <person name="Yamamoto K."/>
            <person name="Hamaji T."/>
            <person name="Ootsuki R."/>
            <person name="Yamaguchi H."/>
            <person name="Kawachi M."/>
            <person name="Higashiyama T."/>
            <person name="Nozaki H."/>
        </authorList>
    </citation>
    <scope>NUCLEOTIDE SEQUENCE [LARGE SCALE GENOMIC DNA]</scope>
    <source>
        <strain evidence="4 5">NIES-4479</strain>
    </source>
</reference>
<dbReference type="InterPro" id="IPR003323">
    <property type="entry name" value="OTU_dom"/>
</dbReference>
<evidence type="ECO:0000313" key="5">
    <source>
        <dbReference type="Proteomes" id="UP001165080"/>
    </source>
</evidence>
<feature type="region of interest" description="Disordered" evidence="2">
    <location>
        <begin position="1"/>
        <end position="40"/>
    </location>
</feature>
<protein>
    <recommendedName>
        <fullName evidence="3">OTU domain-containing protein</fullName>
    </recommendedName>
</protein>
<feature type="compositionally biased region" description="Basic and acidic residues" evidence="2">
    <location>
        <begin position="1"/>
        <end position="20"/>
    </location>
</feature>
<keyword evidence="5" id="KW-1185">Reference proteome</keyword>
<feature type="compositionally biased region" description="Polar residues" evidence="2">
    <location>
        <begin position="445"/>
        <end position="460"/>
    </location>
</feature>
<feature type="region of interest" description="Disordered" evidence="2">
    <location>
        <begin position="395"/>
        <end position="470"/>
    </location>
</feature>
<feature type="compositionally biased region" description="Low complexity" evidence="2">
    <location>
        <begin position="268"/>
        <end position="300"/>
    </location>
</feature>
<feature type="region of interest" description="Disordered" evidence="2">
    <location>
        <begin position="321"/>
        <end position="363"/>
    </location>
</feature>
<dbReference type="CDD" id="cd22771">
    <property type="entry name" value="OTU_plant_OTU7-like"/>
    <property type="match status" value="1"/>
</dbReference>
<accession>A0A9W6F9U7</accession>
<evidence type="ECO:0000313" key="4">
    <source>
        <dbReference type="EMBL" id="GLC61110.1"/>
    </source>
</evidence>
<dbReference type="InterPro" id="IPR038765">
    <property type="entry name" value="Papain-like_cys_pep_sf"/>
</dbReference>
<dbReference type="PANTHER" id="PTHR12419:SF7">
    <property type="entry name" value="OTU DOMAIN-CONTAINING PROTEIN 3"/>
    <property type="match status" value="1"/>
</dbReference>
<dbReference type="Pfam" id="PF02338">
    <property type="entry name" value="OTU"/>
    <property type="match status" value="1"/>
</dbReference>
<sequence length="524" mass="53121">MAKKDKAIAKKPDAVCKKGEAAPSESGKAKKGGKERFKGKGKWTGNYGDGDDLGTELAALGLRIKDITGDGNCFFRALGDQLQGDERQHVQLRQRVVSYIFDHQEDFSPFVEDDESFDSYIARMKKDGVWAGYMEVVAASRCLGANLTIYQAGQPRWRVINHPEDSAPMLHLSYHDGQHYNSVRCADDFATGPPAPVVIRGDGTIAARPPRPAGDGSWDERDERRVVTSTACTDMALVRKALEEARGDVEGAIERVIEALAAVAEEPAVEEPGAMGDSAASSAASEPPAASALSSTAPPAKEVSAVGTTPANRHVACLGEEVSEQGSGDGDPGTRGVATVRRGSGADDTSANPGDGAYGGGTEGDGSGIGIAAMSSSSPAGAAATAAEGLGAAANTTSATTASQAPPPQQQQQQQPAAAAAATAPAAKTSRVGGTRVAVGKGVTRRTSATAASSGPSNNKPCPCGSKKKYKACCGPAAAAAQRRRATAGIGPDGAGSASSSAAAGSDSQSGSTVVVAQVAALVI</sequence>
<dbReference type="SUPFAM" id="SSF103642">
    <property type="entry name" value="Sec-C motif"/>
    <property type="match status" value="1"/>
</dbReference>
<gene>
    <name evidence="4" type="primary">PLEST012223</name>
    <name evidence="4" type="ORF">PLESTB_001718900</name>
</gene>
<name>A0A9W6F9U7_9CHLO</name>
<dbReference type="SUPFAM" id="SSF54001">
    <property type="entry name" value="Cysteine proteinases"/>
    <property type="match status" value="1"/>
</dbReference>
<dbReference type="GO" id="GO:0016579">
    <property type="term" value="P:protein deubiquitination"/>
    <property type="evidence" value="ECO:0007669"/>
    <property type="project" value="TreeGrafter"/>
</dbReference>
<feature type="region of interest" description="Disordered" evidence="2">
    <location>
        <begin position="482"/>
        <end position="513"/>
    </location>
</feature>
<feature type="domain" description="OTU" evidence="3">
    <location>
        <begin position="62"/>
        <end position="186"/>
    </location>
</feature>